<evidence type="ECO:0000256" key="1">
    <source>
        <dbReference type="SAM" id="Phobius"/>
    </source>
</evidence>
<evidence type="ECO:0000313" key="2">
    <source>
        <dbReference type="EMBL" id="MVI54481.1"/>
    </source>
</evidence>
<reference evidence="2 3" key="1">
    <citation type="submission" date="2019-11" db="EMBL/GenBank/DDBJ databases">
        <title>Implementation of targeted gown and glove precautions to prevent Staphylococcus aureus acquisition in community-based nursing homes.</title>
        <authorList>
            <person name="Stine O.C."/>
        </authorList>
    </citation>
    <scope>NUCLEOTIDE SEQUENCE [LARGE SCALE GENOMIC DNA]</scope>
    <source>
        <strain evidence="2 3">S_4031.LGMP.AI</strain>
    </source>
</reference>
<keyword evidence="1" id="KW-1133">Transmembrane helix</keyword>
<organism evidence="2 3">
    <name type="scientific">Staphylococcus aureus</name>
    <dbReference type="NCBI Taxonomy" id="1280"/>
    <lineage>
        <taxon>Bacteria</taxon>
        <taxon>Bacillati</taxon>
        <taxon>Bacillota</taxon>
        <taxon>Bacilli</taxon>
        <taxon>Bacillales</taxon>
        <taxon>Staphylococcaceae</taxon>
        <taxon>Staphylococcus</taxon>
    </lineage>
</organism>
<feature type="transmembrane region" description="Helical" evidence="1">
    <location>
        <begin position="12"/>
        <end position="34"/>
    </location>
</feature>
<evidence type="ECO:0000313" key="3">
    <source>
        <dbReference type="Proteomes" id="UP000433366"/>
    </source>
</evidence>
<proteinExistence type="predicted"/>
<protein>
    <submittedName>
        <fullName evidence="2">LapA family protein</fullName>
    </submittedName>
</protein>
<dbReference type="Proteomes" id="UP000433366">
    <property type="component" value="Unassembled WGS sequence"/>
</dbReference>
<keyword evidence="1" id="KW-0472">Membrane</keyword>
<comment type="caution">
    <text evidence="2">The sequence shown here is derived from an EMBL/GenBank/DDBJ whole genome shotgun (WGS) entry which is preliminary data.</text>
</comment>
<gene>
    <name evidence="2" type="ORF">GO793_01215</name>
</gene>
<dbReference type="EMBL" id="WPRH01000091">
    <property type="protein sequence ID" value="MVI54481.1"/>
    <property type="molecule type" value="Genomic_DNA"/>
</dbReference>
<keyword evidence="1" id="KW-0812">Transmembrane</keyword>
<accession>A0A6B0B5H5</accession>
<feature type="non-terminal residue" evidence="2">
    <location>
        <position position="1"/>
    </location>
</feature>
<name>A0A6B0B5H5_STAAU</name>
<dbReference type="AlphaFoldDB" id="A0A6B0B5H5"/>
<sequence>GIFLQIFFKLPLIVTAVLSILLGIFAGFIVYLIVSFYNKRKN</sequence>